<organism evidence="1 2">
    <name type="scientific">Halomicrobium zhouii</name>
    <dbReference type="NCBI Taxonomy" id="767519"/>
    <lineage>
        <taxon>Archaea</taxon>
        <taxon>Methanobacteriati</taxon>
        <taxon>Methanobacteriota</taxon>
        <taxon>Stenosarchaea group</taxon>
        <taxon>Halobacteria</taxon>
        <taxon>Halobacteriales</taxon>
        <taxon>Haloarculaceae</taxon>
        <taxon>Halomicrobium</taxon>
    </lineage>
</organism>
<reference evidence="1 2" key="1">
    <citation type="submission" date="2016-10" db="EMBL/GenBank/DDBJ databases">
        <authorList>
            <person name="de Groot N.N."/>
        </authorList>
    </citation>
    <scope>NUCLEOTIDE SEQUENCE [LARGE SCALE GENOMIC DNA]</scope>
    <source>
        <strain evidence="1 2">CGMCC 1.10457</strain>
    </source>
</reference>
<dbReference type="STRING" id="767519.SAMN05216559_1789"/>
<keyword evidence="2" id="KW-1185">Reference proteome</keyword>
<gene>
    <name evidence="1" type="ORF">SAMN05216559_1789</name>
</gene>
<proteinExistence type="predicted"/>
<sequence>MAEAVETPNGTDTAEHFRPGGIRHQVLVGPKFLYALFNPQD</sequence>
<dbReference type="RefSeq" id="WP_281244893.1">
    <property type="nucleotide sequence ID" value="NZ_FOZK01000002.1"/>
</dbReference>
<name>A0A1I6L133_9EURY</name>
<evidence type="ECO:0000313" key="1">
    <source>
        <dbReference type="EMBL" id="SFR97157.1"/>
    </source>
</evidence>
<dbReference type="AlphaFoldDB" id="A0A1I6L133"/>
<dbReference type="Proteomes" id="UP000199062">
    <property type="component" value="Unassembled WGS sequence"/>
</dbReference>
<evidence type="ECO:0000313" key="2">
    <source>
        <dbReference type="Proteomes" id="UP000199062"/>
    </source>
</evidence>
<dbReference type="EMBL" id="FOZK01000002">
    <property type="protein sequence ID" value="SFR97157.1"/>
    <property type="molecule type" value="Genomic_DNA"/>
</dbReference>
<protein>
    <submittedName>
        <fullName evidence="1">Uncharacterized protein</fullName>
    </submittedName>
</protein>
<accession>A0A1I6L133</accession>